<dbReference type="InterPro" id="IPR002110">
    <property type="entry name" value="Ankyrin_rpt"/>
</dbReference>
<feature type="repeat" description="ANK" evidence="3">
    <location>
        <begin position="1197"/>
        <end position="1229"/>
    </location>
</feature>
<protein>
    <submittedName>
        <fullName evidence="7">Uncharacterized protein</fullName>
    </submittedName>
</protein>
<sequence>MRVSRWAKTKEQLTLNGAQADPFVDELNARKKSAILDIRDKGALQQAWTTFQSLISDEERKNFEKYACNGLDEYITTLVSACKAHRDAHLRIRVIGWFEPIYQVVQRLIPVAAIAIQAYPTPGSLVLGSIVGVLQIAERLFEYQAKTMQILTQMGSKLQTLLTYENDLYEDNNFVNKALVLVFGDILTFCSRAFKFMTHKGSLHARVKGFRWMTFKDFETQLGEIVTTFNSHMGELEARALECDKQRLKEIRAMLEVQQNESTQVKDSQNQRTDRLEELSRQIFNKQTELDDRRNTKEKEKLRARALNWLSPLTFTDSYLRIAERHLEGTGTWLLESPTYQSWKDGQGPKTLWIRGKPGCGKSFLAARVNLDLSLTTEPGSSVACAFFQRADQNVQTQKASLGALAKQLIIQTQKSVPMLEEEYKSESRSETASEKFIWRILEHVTTDATSTYIVIDALDEHEDGDELARHLSHMVNHFRNTKIIVFSRDDVRFEKSFADCARLRPDHGENEKDLRAYLDAVFDDPENPISLSQDIRDQCVEKAQGVILWVRLFHESLRNPILRRKRLKKIGEMQPGLDTIYDELLLTLGFGEQYVKEQAWLIFLLILHARRPMTVAEILEAVVDLEEVQDLESLREESYPNGDYLISICANLIFIDREGIVRLFHESVRNHLESQAETKGPSWRAEYKTFCHDVHQKCAEICLRYLLLKDFDYGGARNSAQLAIRQKKAPFLGYAATSWAWHYKQANDSSVLIEHLQRIVESAPRRELCLQLRLYDAILPRDLPLCLGTTNALQILAIEGLHKEAELLLNDAAQLLKQANVFGDHTLIWCIKLEHLETSLWLLSLADPRKMEDLDFALLYAASKGHIEIARRLIESGANVHTKDGNGDNVVMVAARSNETAMVRLFLDQSVDSSVLDNYGWTALHYAADANNLEMVEALCKTGAEIVQGRYGKTPLHVAAEKDAAVSIKAMFEYVPQLDVNAKEVYGETALHYAAGLGASDAVAVLIELGCNIDLTNLEGRTALFYAADNGHLKAAQLLVNKGADIRLSMHEGRTALHAAAENGKAGLLQTIIRQRPTSEWAGLLNLAAGDGDTVVHSAIFGGDLDILNFAISAGGNAGAKDRLDFTPLHYASSLGNKEMIKPILKASRDPNPRNDSGDTPLHKAAEKNQVAFMQRLFEECDEEGLQLDVNHHNNDGCSPLMRALESGRLQAAELLLKKGAASTARHDGSYPIHIATWRGYVKFVELLLSHPGVDCKGFKDRLPLHFAAASGKVALIQLFIDHFAEQFSMRDEDGHTPLMLALQNEHIEAANYLFDHHTNLTPANCWGENMAHFIARYGDLNLLRRAIAMGYDATAQNQNGGTALMIATECSKMDVVDELLKLYPDSWAVADSLGKTCLQFSAAQGNLELLMRLQRMGADVKRHDLLGRSLLHDGAQEGHLHVVKHLHSQGCPVNDADNDGWTPLMLATIGGYLPVVEYLLEHCALEDVNRVQRYTHRSAMTEAAIAGFSQLYTMLKDAGCNPSQRDAVGYSNVEYRLAPQLELKANASSLERHHGLENIQRYSNMLKHVTEVSVEDLYTHIDLLTILTEGLRCQGDFEFAGLCLMERRWNYEFAVLGQIIPCAICHTKPFVGDMYVCMDCLAENIICGPCHEKYVQDGRKGPEALNELRDIEEKMRAIRMAIPAWFGLEEIVQMAYYFGTESWVFHIIKSYESWELNHNANNVYDAFPRPGHQFVKILSSARAFKERRSSADAFSNDGVDTEIWLKICNDFEKLGRKHPIGQLQDRFTCSGHTFFVVSKKERDRLVTEGIKLDSKYGRITDVAYEELRAKYSGDFNLVSSKTTLACLDTLTTSEQKPAQESEDIAGLVALLDQLTTFDQYASRGNIRVPATEPHAPVPANAVRTAKQDDDNPAGEFSAVTIDDGHSKSSSPHQGSVVPPATQQLRMTYLSLYPTIIPDDQLWLWARAVQITGIAIPGFKENYRNERLAAMAEEYHKAKLQDTSS</sequence>
<evidence type="ECO:0000313" key="8">
    <source>
        <dbReference type="Proteomes" id="UP000664169"/>
    </source>
</evidence>
<feature type="repeat" description="ANK" evidence="3">
    <location>
        <begin position="1020"/>
        <end position="1052"/>
    </location>
</feature>
<gene>
    <name evidence="7" type="ORF">GOMPHAMPRED_004377</name>
</gene>
<dbReference type="Pfam" id="PF24883">
    <property type="entry name" value="NPHP3_N"/>
    <property type="match status" value="1"/>
</dbReference>
<dbReference type="PANTHER" id="PTHR24166:SF48">
    <property type="entry name" value="PROTEIN VAPYRIN"/>
    <property type="match status" value="1"/>
</dbReference>
<feature type="repeat" description="ANK" evidence="3">
    <location>
        <begin position="1461"/>
        <end position="1484"/>
    </location>
</feature>
<feature type="domain" description="Nephrocystin 3-like N-terminal" evidence="6">
    <location>
        <begin position="329"/>
        <end position="489"/>
    </location>
</feature>
<feature type="region of interest" description="Disordered" evidence="4">
    <location>
        <begin position="1904"/>
        <end position="1940"/>
    </location>
</feature>
<dbReference type="PANTHER" id="PTHR24166">
    <property type="entry name" value="ROLLING PEBBLES, ISOFORM B"/>
    <property type="match status" value="1"/>
</dbReference>
<evidence type="ECO:0000256" key="1">
    <source>
        <dbReference type="ARBA" id="ARBA00022737"/>
    </source>
</evidence>
<comment type="caution">
    <text evidence="7">The sequence shown here is derived from an EMBL/GenBank/DDBJ whole genome shotgun (WGS) entry which is preliminary data.</text>
</comment>
<feature type="repeat" description="ANK" evidence="3">
    <location>
        <begin position="887"/>
        <end position="919"/>
    </location>
</feature>
<dbReference type="SUPFAM" id="SSF52540">
    <property type="entry name" value="P-loop containing nucleoside triphosphate hydrolases"/>
    <property type="match status" value="1"/>
</dbReference>
<dbReference type="Proteomes" id="UP000664169">
    <property type="component" value="Unassembled WGS sequence"/>
</dbReference>
<dbReference type="InterPro" id="IPR050889">
    <property type="entry name" value="Dendritic_Spine_Reg/Scaffold"/>
</dbReference>
<dbReference type="InterPro" id="IPR036770">
    <property type="entry name" value="Ankyrin_rpt-contain_sf"/>
</dbReference>
<dbReference type="InterPro" id="IPR054471">
    <property type="entry name" value="GPIID_WHD"/>
</dbReference>
<evidence type="ECO:0000259" key="5">
    <source>
        <dbReference type="Pfam" id="PF22939"/>
    </source>
</evidence>
<reference evidence="7" key="1">
    <citation type="submission" date="2021-03" db="EMBL/GenBank/DDBJ databases">
        <authorList>
            <person name="Tagirdzhanova G."/>
        </authorList>
    </citation>
    <scope>NUCLEOTIDE SEQUENCE</scope>
</reference>
<feature type="repeat" description="ANK" evidence="3">
    <location>
        <begin position="1053"/>
        <end position="1075"/>
    </location>
</feature>
<feature type="repeat" description="ANK" evidence="3">
    <location>
        <begin position="987"/>
        <end position="1019"/>
    </location>
</feature>
<dbReference type="PROSITE" id="PS50088">
    <property type="entry name" value="ANK_REPEAT"/>
    <property type="match status" value="14"/>
</dbReference>
<feature type="domain" description="GPI inositol-deacylase winged helix" evidence="5">
    <location>
        <begin position="596"/>
        <end position="676"/>
    </location>
</feature>
<keyword evidence="8" id="KW-1185">Reference proteome</keyword>
<feature type="repeat" description="ANK" evidence="3">
    <location>
        <begin position="1428"/>
        <end position="1460"/>
    </location>
</feature>
<dbReference type="InterPro" id="IPR056884">
    <property type="entry name" value="NPHP3-like_N"/>
</dbReference>
<dbReference type="EMBL" id="CAJPDQ010000027">
    <property type="protein sequence ID" value="CAF9927374.1"/>
    <property type="molecule type" value="Genomic_DNA"/>
</dbReference>
<dbReference type="SMART" id="SM00248">
    <property type="entry name" value="ANK"/>
    <property type="match status" value="19"/>
</dbReference>
<evidence type="ECO:0000256" key="4">
    <source>
        <dbReference type="SAM" id="MobiDB-lite"/>
    </source>
</evidence>
<dbReference type="SUPFAM" id="SSF48403">
    <property type="entry name" value="Ankyrin repeat"/>
    <property type="match status" value="2"/>
</dbReference>
<evidence type="ECO:0000256" key="2">
    <source>
        <dbReference type="ARBA" id="ARBA00023043"/>
    </source>
</evidence>
<keyword evidence="1" id="KW-0677">Repeat</keyword>
<feature type="repeat" description="ANK" evidence="3">
    <location>
        <begin position="1125"/>
        <end position="1157"/>
    </location>
</feature>
<keyword evidence="2 3" id="KW-0040">ANK repeat</keyword>
<feature type="repeat" description="ANK" evidence="3">
    <location>
        <begin position="920"/>
        <end position="947"/>
    </location>
</feature>
<dbReference type="OrthoDB" id="7464126at2759"/>
<evidence type="ECO:0000256" key="3">
    <source>
        <dbReference type="PROSITE-ProRule" id="PRU00023"/>
    </source>
</evidence>
<proteinExistence type="predicted"/>
<accession>A0A8H3FQ56</accession>
<feature type="repeat" description="ANK" evidence="3">
    <location>
        <begin position="1395"/>
        <end position="1427"/>
    </location>
</feature>
<evidence type="ECO:0000259" key="6">
    <source>
        <dbReference type="Pfam" id="PF24883"/>
    </source>
</evidence>
<dbReference type="InterPro" id="IPR027417">
    <property type="entry name" value="P-loop_NTPase"/>
</dbReference>
<organism evidence="7 8">
    <name type="scientific">Gomphillus americanus</name>
    <dbReference type="NCBI Taxonomy" id="1940652"/>
    <lineage>
        <taxon>Eukaryota</taxon>
        <taxon>Fungi</taxon>
        <taxon>Dikarya</taxon>
        <taxon>Ascomycota</taxon>
        <taxon>Pezizomycotina</taxon>
        <taxon>Lecanoromycetes</taxon>
        <taxon>OSLEUM clade</taxon>
        <taxon>Ostropomycetidae</taxon>
        <taxon>Ostropales</taxon>
        <taxon>Graphidaceae</taxon>
        <taxon>Gomphilloideae</taxon>
        <taxon>Gomphillus</taxon>
    </lineage>
</organism>
<feature type="repeat" description="ANK" evidence="3">
    <location>
        <begin position="1295"/>
        <end position="1327"/>
    </location>
</feature>
<dbReference type="PROSITE" id="PS50297">
    <property type="entry name" value="ANK_REP_REGION"/>
    <property type="match status" value="10"/>
</dbReference>
<feature type="repeat" description="ANK" evidence="3">
    <location>
        <begin position="1092"/>
        <end position="1124"/>
    </location>
</feature>
<feature type="repeat" description="ANK" evidence="3">
    <location>
        <begin position="854"/>
        <end position="886"/>
    </location>
</feature>
<evidence type="ECO:0000313" key="7">
    <source>
        <dbReference type="EMBL" id="CAF9927374.1"/>
    </source>
</evidence>
<dbReference type="Gene3D" id="3.40.50.300">
    <property type="entry name" value="P-loop containing nucleotide triphosphate hydrolases"/>
    <property type="match status" value="1"/>
</dbReference>
<feature type="repeat" description="ANK" evidence="3">
    <location>
        <begin position="1229"/>
        <end position="1252"/>
    </location>
</feature>
<dbReference type="Gene3D" id="1.25.40.20">
    <property type="entry name" value="Ankyrin repeat-containing domain"/>
    <property type="match status" value="4"/>
</dbReference>
<name>A0A8H3FQ56_9LECA</name>
<dbReference type="Pfam" id="PF22939">
    <property type="entry name" value="WHD_GPIID"/>
    <property type="match status" value="1"/>
</dbReference>
<dbReference type="Pfam" id="PF12796">
    <property type="entry name" value="Ank_2"/>
    <property type="match status" value="6"/>
</dbReference>